<dbReference type="InterPro" id="IPR036259">
    <property type="entry name" value="MFS_trans_sf"/>
</dbReference>
<dbReference type="EMBL" id="CATKSH010000001">
    <property type="protein sequence ID" value="CAI9119368.1"/>
    <property type="molecule type" value="Genomic_DNA"/>
</dbReference>
<proteinExistence type="inferred from homology"/>
<feature type="transmembrane region" description="Helical" evidence="8">
    <location>
        <begin position="319"/>
        <end position="337"/>
    </location>
</feature>
<dbReference type="GO" id="GO:1904659">
    <property type="term" value="P:D-glucose transmembrane transport"/>
    <property type="evidence" value="ECO:0007669"/>
    <property type="project" value="InterPro"/>
</dbReference>
<comment type="function">
    <text evidence="1">Intake of glucose and galactose.</text>
</comment>
<feature type="transmembrane region" description="Helical" evidence="8">
    <location>
        <begin position="122"/>
        <end position="144"/>
    </location>
</feature>
<keyword evidence="5 8" id="KW-0812">Transmembrane</keyword>
<dbReference type="SUPFAM" id="SSF103473">
    <property type="entry name" value="MFS general substrate transporter"/>
    <property type="match status" value="1"/>
</dbReference>
<feature type="transmembrane region" description="Helical" evidence="8">
    <location>
        <begin position="343"/>
        <end position="365"/>
    </location>
</feature>
<evidence type="ECO:0000256" key="1">
    <source>
        <dbReference type="ARBA" id="ARBA00003321"/>
    </source>
</evidence>
<sequence>MDTISRPVGTNAPRNGLVGAHGWRPLIIAALIFFAMGFVTWLNGPLITFVRVAFSLNDFNAFFVPMVFYISYLIFSIPASKIASRLGLKKGLAASIVVSAIGVAIFGQFVNMRIYGGALTGLLVLGAGLALMQVVINPLVSLLGPPTHAATRIAIMGISNKFAGMLAPIVLGTLVMHDIGAVAQRAQDATDPAVREALLAGLVHAIYLPYLGMAALLVLLAVIVWHSALPQLEAPPMPALSGEATSRLFRPHLVFGVLAMFIYVGVEVMAGDAIGTYAQGFGIPIDQTKFFTTLTLAAMLVGYIAGFLLVPRVLPQERLLEISCGLGIVFAMLAFLTHGYVSVLFVALMGLSNAMIMPTIFPVAIRGAGAATPLASAWLVMAYSGGAIIPQFYVLLKPLLGFQLAFVVLVAPIYLAIFAYARRYGRIGLEPDATQM</sequence>
<evidence type="ECO:0000313" key="10">
    <source>
        <dbReference type="Proteomes" id="UP001176960"/>
    </source>
</evidence>
<dbReference type="InterPro" id="IPR050375">
    <property type="entry name" value="MFS_TsgA-like"/>
</dbReference>
<evidence type="ECO:0000256" key="4">
    <source>
        <dbReference type="ARBA" id="ARBA00022475"/>
    </source>
</evidence>
<feature type="transmembrane region" description="Helical" evidence="8">
    <location>
        <begin position="23"/>
        <end position="42"/>
    </location>
</feature>
<keyword evidence="10" id="KW-1185">Reference proteome</keyword>
<dbReference type="GO" id="GO:0055056">
    <property type="term" value="F:D-glucose transmembrane transporter activity"/>
    <property type="evidence" value="ECO:0007669"/>
    <property type="project" value="InterPro"/>
</dbReference>
<comment type="caution">
    <text evidence="9">The sequence shown here is derived from an EMBL/GenBank/DDBJ whole genome shotgun (WGS) entry which is preliminary data.</text>
</comment>
<evidence type="ECO:0000256" key="8">
    <source>
        <dbReference type="SAM" id="Phobius"/>
    </source>
</evidence>
<dbReference type="Gene3D" id="1.20.1250.20">
    <property type="entry name" value="MFS general substrate transporter like domains"/>
    <property type="match status" value="2"/>
</dbReference>
<gene>
    <name evidence="9" type="primary">gluP</name>
    <name evidence="9" type="ORF">LMG32879_000182</name>
</gene>
<accession>A0AA35V7M3</accession>
<dbReference type="Pfam" id="PF07690">
    <property type="entry name" value="MFS_1"/>
    <property type="match status" value="1"/>
</dbReference>
<feature type="transmembrane region" description="Helical" evidence="8">
    <location>
        <begin position="402"/>
        <end position="421"/>
    </location>
</feature>
<evidence type="ECO:0000256" key="2">
    <source>
        <dbReference type="ARBA" id="ARBA00004429"/>
    </source>
</evidence>
<evidence type="ECO:0000313" key="9">
    <source>
        <dbReference type="EMBL" id="CAI9119368.1"/>
    </source>
</evidence>
<keyword evidence="7 8" id="KW-0472">Membrane</keyword>
<dbReference type="GO" id="GO:0005886">
    <property type="term" value="C:plasma membrane"/>
    <property type="evidence" value="ECO:0007669"/>
    <property type="project" value="UniProtKB-SubCell"/>
</dbReference>
<dbReference type="Proteomes" id="UP001176960">
    <property type="component" value="Unassembled WGS sequence"/>
</dbReference>
<name>A0AA35V7M3_9PROT</name>
<organism evidence="9 10">
    <name type="scientific">Brytella acorum</name>
    <dbReference type="NCBI Taxonomy" id="2959299"/>
    <lineage>
        <taxon>Bacteria</taxon>
        <taxon>Pseudomonadati</taxon>
        <taxon>Pseudomonadota</taxon>
        <taxon>Alphaproteobacteria</taxon>
        <taxon>Acetobacterales</taxon>
        <taxon>Acetobacteraceae</taxon>
        <taxon>Brytella</taxon>
    </lineage>
</organism>
<evidence type="ECO:0000256" key="5">
    <source>
        <dbReference type="ARBA" id="ARBA00022692"/>
    </source>
</evidence>
<feature type="transmembrane region" description="Helical" evidence="8">
    <location>
        <begin position="377"/>
        <end position="396"/>
    </location>
</feature>
<dbReference type="AlphaFoldDB" id="A0AA35V7M3"/>
<protein>
    <submittedName>
        <fullName evidence="9">Glucose/galactose MFS transporter</fullName>
    </submittedName>
</protein>
<feature type="transmembrane region" description="Helical" evidence="8">
    <location>
        <begin position="206"/>
        <end position="228"/>
    </location>
</feature>
<feature type="transmembrane region" description="Helical" evidence="8">
    <location>
        <begin position="290"/>
        <end position="310"/>
    </location>
</feature>
<dbReference type="PANTHER" id="PTHR43702:SF12">
    <property type="entry name" value="N-ACETYL GLUCOSAMINE TRANSPORTER NAGP"/>
    <property type="match status" value="1"/>
</dbReference>
<comment type="subcellular location">
    <subcellularLocation>
        <location evidence="2">Cell inner membrane</location>
        <topology evidence="2">Multi-pass membrane protein</topology>
    </subcellularLocation>
</comment>
<keyword evidence="6 8" id="KW-1133">Transmembrane helix</keyword>
<feature type="transmembrane region" description="Helical" evidence="8">
    <location>
        <begin position="249"/>
        <end position="270"/>
    </location>
</feature>
<comment type="similarity">
    <text evidence="3">Belongs to the major facilitator superfamily. FHS transporter (TC 2.A.1.7) family.</text>
</comment>
<dbReference type="NCBIfam" id="TIGR01272">
    <property type="entry name" value="gluP"/>
    <property type="match status" value="1"/>
</dbReference>
<dbReference type="PANTHER" id="PTHR43702">
    <property type="entry name" value="L-FUCOSE-PROTON SYMPORTER"/>
    <property type="match status" value="1"/>
</dbReference>
<evidence type="ECO:0000256" key="3">
    <source>
        <dbReference type="ARBA" id="ARBA00009120"/>
    </source>
</evidence>
<reference evidence="9" key="1">
    <citation type="submission" date="2023-03" db="EMBL/GenBank/DDBJ databases">
        <authorList>
            <person name="Cleenwerck I."/>
        </authorList>
    </citation>
    <scope>NUCLEOTIDE SEQUENCE</scope>
    <source>
        <strain evidence="9">LMG 32879</strain>
    </source>
</reference>
<feature type="transmembrane region" description="Helical" evidence="8">
    <location>
        <begin position="62"/>
        <end position="79"/>
    </location>
</feature>
<feature type="transmembrane region" description="Helical" evidence="8">
    <location>
        <begin position="91"/>
        <end position="110"/>
    </location>
</feature>
<keyword evidence="4" id="KW-1003">Cell membrane</keyword>
<dbReference type="InterPro" id="IPR011701">
    <property type="entry name" value="MFS"/>
</dbReference>
<evidence type="ECO:0000256" key="6">
    <source>
        <dbReference type="ARBA" id="ARBA00022989"/>
    </source>
</evidence>
<dbReference type="GO" id="GO:0005354">
    <property type="term" value="F:galactose transmembrane transporter activity"/>
    <property type="evidence" value="ECO:0007669"/>
    <property type="project" value="InterPro"/>
</dbReference>
<dbReference type="InterPro" id="IPR005964">
    <property type="entry name" value="Glc/Gal_transptr_bac"/>
</dbReference>
<feature type="transmembrane region" description="Helical" evidence="8">
    <location>
        <begin position="165"/>
        <end position="186"/>
    </location>
</feature>
<evidence type="ECO:0000256" key="7">
    <source>
        <dbReference type="ARBA" id="ARBA00023136"/>
    </source>
</evidence>
<dbReference type="RefSeq" id="WP_289842317.1">
    <property type="nucleotide sequence ID" value="NZ_CATKSH010000001.1"/>
</dbReference>